<reference key="1">
    <citation type="submission" date="2007-01" db="EMBL/GenBank/DDBJ databases">
        <title>The Genome Sequence of Puccinia graminis f. sp. tritici Strain CRL 75-36-700-3.</title>
        <authorList>
            <consortium name="The Broad Institute Genome Sequencing Platform"/>
            <person name="Birren B."/>
            <person name="Lander E."/>
            <person name="Galagan J."/>
            <person name="Nusbaum C."/>
            <person name="Devon K."/>
            <person name="Cuomo C."/>
            <person name="Jaffe D."/>
            <person name="Butler J."/>
            <person name="Alvarez P."/>
            <person name="Gnerre S."/>
            <person name="Grabherr M."/>
            <person name="Mauceli E."/>
            <person name="Brockman W."/>
            <person name="Young S."/>
            <person name="LaButti K."/>
            <person name="Sykes S."/>
            <person name="DeCaprio D."/>
            <person name="Crawford M."/>
            <person name="Koehrsen M."/>
            <person name="Engels R."/>
            <person name="Montgomery P."/>
            <person name="Pearson M."/>
            <person name="Howarth C."/>
            <person name="Larson L."/>
            <person name="White J."/>
            <person name="Zeng Q."/>
            <person name="Kodira C."/>
            <person name="Yandava C."/>
            <person name="Alvarado L."/>
            <person name="O'Leary S."/>
            <person name="Szabo L."/>
            <person name="Dean R."/>
            <person name="Schein J."/>
        </authorList>
    </citation>
    <scope>NUCLEOTIDE SEQUENCE</scope>
    <source>
        <strain>CRL 75-36-700-3</strain>
    </source>
</reference>
<dbReference type="KEGG" id="pgr:PGTG_09323"/>
<dbReference type="GeneID" id="10532294"/>
<dbReference type="InParanoid" id="E3KH35"/>
<protein>
    <submittedName>
        <fullName evidence="2">Uncharacterized protein</fullName>
    </submittedName>
</protein>
<evidence type="ECO:0000313" key="2">
    <source>
        <dbReference type="EMBL" id="EFP83610.1"/>
    </source>
</evidence>
<gene>
    <name evidence="2" type="ORF">PGTG_09323</name>
</gene>
<dbReference type="RefSeq" id="XP_003328029.1">
    <property type="nucleotide sequence ID" value="XM_003327981.1"/>
</dbReference>
<accession>E3KH35</accession>
<name>E3KH35_PUCGT</name>
<keyword evidence="3" id="KW-1185">Reference proteome</keyword>
<dbReference type="VEuPathDB" id="FungiDB:PGTG_09323"/>
<feature type="region of interest" description="Disordered" evidence="1">
    <location>
        <begin position="96"/>
        <end position="116"/>
    </location>
</feature>
<dbReference type="HOGENOM" id="CLU_2098042_0_0_1"/>
<dbReference type="Proteomes" id="UP000008783">
    <property type="component" value="Unassembled WGS sequence"/>
</dbReference>
<dbReference type="EMBL" id="DS178287">
    <property type="protein sequence ID" value="EFP83610.1"/>
    <property type="molecule type" value="Genomic_DNA"/>
</dbReference>
<proteinExistence type="predicted"/>
<feature type="compositionally biased region" description="Low complexity" evidence="1">
    <location>
        <begin position="100"/>
        <end position="116"/>
    </location>
</feature>
<sequence length="116" mass="12510">MKDVGNVQTEPLSIQLDRIQDDENKWDWAPNHDPQGDRIVRIVGWIVLSGKMYSALFGESGSVHSVNRIELDFRCEMGVGCSFLTLPSSGTLACGDERASPAGSGSPAARATCSLQ</sequence>
<evidence type="ECO:0000256" key="1">
    <source>
        <dbReference type="SAM" id="MobiDB-lite"/>
    </source>
</evidence>
<evidence type="ECO:0000313" key="3">
    <source>
        <dbReference type="Proteomes" id="UP000008783"/>
    </source>
</evidence>
<dbReference type="AlphaFoldDB" id="E3KH35"/>
<organism evidence="2 3">
    <name type="scientific">Puccinia graminis f. sp. tritici (strain CRL 75-36-700-3 / race SCCL)</name>
    <name type="common">Black stem rust fungus</name>
    <dbReference type="NCBI Taxonomy" id="418459"/>
    <lineage>
        <taxon>Eukaryota</taxon>
        <taxon>Fungi</taxon>
        <taxon>Dikarya</taxon>
        <taxon>Basidiomycota</taxon>
        <taxon>Pucciniomycotina</taxon>
        <taxon>Pucciniomycetes</taxon>
        <taxon>Pucciniales</taxon>
        <taxon>Pucciniaceae</taxon>
        <taxon>Puccinia</taxon>
    </lineage>
</organism>
<reference evidence="3" key="2">
    <citation type="journal article" date="2011" name="Proc. Natl. Acad. Sci. U.S.A.">
        <title>Obligate biotrophy features unraveled by the genomic analysis of rust fungi.</title>
        <authorList>
            <person name="Duplessis S."/>
            <person name="Cuomo C.A."/>
            <person name="Lin Y.-C."/>
            <person name="Aerts A."/>
            <person name="Tisserant E."/>
            <person name="Veneault-Fourrey C."/>
            <person name="Joly D.L."/>
            <person name="Hacquard S."/>
            <person name="Amselem J."/>
            <person name="Cantarel B.L."/>
            <person name="Chiu R."/>
            <person name="Coutinho P.M."/>
            <person name="Feau N."/>
            <person name="Field M."/>
            <person name="Frey P."/>
            <person name="Gelhaye E."/>
            <person name="Goldberg J."/>
            <person name="Grabherr M.G."/>
            <person name="Kodira C.D."/>
            <person name="Kohler A."/>
            <person name="Kuees U."/>
            <person name="Lindquist E.A."/>
            <person name="Lucas S.M."/>
            <person name="Mago R."/>
            <person name="Mauceli E."/>
            <person name="Morin E."/>
            <person name="Murat C."/>
            <person name="Pangilinan J.L."/>
            <person name="Park R."/>
            <person name="Pearson M."/>
            <person name="Quesneville H."/>
            <person name="Rouhier N."/>
            <person name="Sakthikumar S."/>
            <person name="Salamov A.A."/>
            <person name="Schmutz J."/>
            <person name="Selles B."/>
            <person name="Shapiro H."/>
            <person name="Tanguay P."/>
            <person name="Tuskan G.A."/>
            <person name="Henrissat B."/>
            <person name="Van de Peer Y."/>
            <person name="Rouze P."/>
            <person name="Ellis J.G."/>
            <person name="Dodds P.N."/>
            <person name="Schein J.E."/>
            <person name="Zhong S."/>
            <person name="Hamelin R.C."/>
            <person name="Grigoriev I.V."/>
            <person name="Szabo L.J."/>
            <person name="Martin F."/>
        </authorList>
    </citation>
    <scope>NUCLEOTIDE SEQUENCE [LARGE SCALE GENOMIC DNA]</scope>
    <source>
        <strain evidence="3">CRL 75-36-700-3 / race SCCL</strain>
    </source>
</reference>